<evidence type="ECO:0000313" key="8">
    <source>
        <dbReference type="Proteomes" id="UP000838821"/>
    </source>
</evidence>
<dbReference type="PANTHER" id="PTHR31339">
    <property type="entry name" value="PECTIN LYASE-RELATED"/>
    <property type="match status" value="1"/>
</dbReference>
<dbReference type="Pfam" id="PF12708">
    <property type="entry name" value="Pect-lyase_RHGA_epim"/>
    <property type="match status" value="1"/>
</dbReference>
<dbReference type="InterPro" id="IPR012334">
    <property type="entry name" value="Pectin_lyas_fold"/>
</dbReference>
<reference evidence="7" key="1">
    <citation type="submission" date="2022-01" db="EMBL/GenBank/DDBJ databases">
        <authorList>
            <person name="Criscuolo A."/>
        </authorList>
    </citation>
    <scope>NUCLEOTIDE SEQUENCE</scope>
    <source>
        <strain evidence="7">CIP111891</strain>
    </source>
</reference>
<feature type="domain" description="Fibronectin type-III" evidence="6">
    <location>
        <begin position="953"/>
        <end position="1037"/>
    </location>
</feature>
<evidence type="ECO:0000256" key="2">
    <source>
        <dbReference type="ARBA" id="ARBA00022801"/>
    </source>
</evidence>
<dbReference type="Pfam" id="PF00295">
    <property type="entry name" value="Glyco_hydro_28"/>
    <property type="match status" value="1"/>
</dbReference>
<dbReference type="InterPro" id="IPR051801">
    <property type="entry name" value="GH28_Enzymes"/>
</dbReference>
<feature type="domain" description="Fibronectin type-III" evidence="6">
    <location>
        <begin position="752"/>
        <end position="839"/>
    </location>
</feature>
<dbReference type="InterPro" id="IPR003961">
    <property type="entry name" value="FN3_dom"/>
</dbReference>
<dbReference type="SMART" id="SM00060">
    <property type="entry name" value="FN3"/>
    <property type="match status" value="5"/>
</dbReference>
<feature type="compositionally biased region" description="Basic and acidic residues" evidence="5">
    <location>
        <begin position="1042"/>
        <end position="1054"/>
    </location>
</feature>
<accession>A0ABM9BZM9</accession>
<dbReference type="InterPro" id="IPR013783">
    <property type="entry name" value="Ig-like_fold"/>
</dbReference>
<keyword evidence="3 4" id="KW-0326">Glycosidase</keyword>
<evidence type="ECO:0000256" key="3">
    <source>
        <dbReference type="ARBA" id="ARBA00023295"/>
    </source>
</evidence>
<dbReference type="Gene3D" id="2.160.20.10">
    <property type="entry name" value="Single-stranded right-handed beta-helix, Pectin lyase-like"/>
    <property type="match status" value="1"/>
</dbReference>
<evidence type="ECO:0000313" key="7">
    <source>
        <dbReference type="EMBL" id="CAH1197091.1"/>
    </source>
</evidence>
<feature type="domain" description="Fibronectin type-III" evidence="6">
    <location>
        <begin position="849"/>
        <end position="946"/>
    </location>
</feature>
<dbReference type="Proteomes" id="UP000838821">
    <property type="component" value="Unassembled WGS sequence"/>
</dbReference>
<keyword evidence="2 4" id="KW-0378">Hydrolase</keyword>
<feature type="compositionally biased region" description="Polar residues" evidence="5">
    <location>
        <begin position="1031"/>
        <end position="1041"/>
    </location>
</feature>
<dbReference type="InterPro" id="IPR006626">
    <property type="entry name" value="PbH1"/>
</dbReference>
<dbReference type="InterPro" id="IPR011050">
    <property type="entry name" value="Pectin_lyase_fold/virulence"/>
</dbReference>
<dbReference type="Gene3D" id="2.60.40.10">
    <property type="entry name" value="Immunoglobulins"/>
    <property type="match status" value="5"/>
</dbReference>
<evidence type="ECO:0000259" key="6">
    <source>
        <dbReference type="PROSITE" id="PS50853"/>
    </source>
</evidence>
<dbReference type="InterPro" id="IPR036116">
    <property type="entry name" value="FN3_sf"/>
</dbReference>
<feature type="domain" description="Fibronectin type-III" evidence="6">
    <location>
        <begin position="41"/>
        <end position="159"/>
    </location>
</feature>
<name>A0ABM9BZM9_9BACL</name>
<evidence type="ECO:0000256" key="5">
    <source>
        <dbReference type="SAM" id="MobiDB-lite"/>
    </source>
</evidence>
<evidence type="ECO:0000256" key="4">
    <source>
        <dbReference type="RuleBase" id="RU361169"/>
    </source>
</evidence>
<dbReference type="SUPFAM" id="SSF51126">
    <property type="entry name" value="Pectin lyase-like"/>
    <property type="match status" value="1"/>
</dbReference>
<dbReference type="RefSeq" id="WP_236285318.1">
    <property type="nucleotide sequence ID" value="NZ_CAKMMW010000002.1"/>
</dbReference>
<dbReference type="CDD" id="cd00063">
    <property type="entry name" value="FN3"/>
    <property type="match status" value="5"/>
</dbReference>
<protein>
    <recommendedName>
        <fullName evidence="6">Fibronectin type-III domain-containing protein</fullName>
    </recommendedName>
</protein>
<organism evidence="7 8">
    <name type="scientific">Paenibacillus allorhizoplanae</name>
    <dbReference type="NCBI Taxonomy" id="2905648"/>
    <lineage>
        <taxon>Bacteria</taxon>
        <taxon>Bacillati</taxon>
        <taxon>Bacillota</taxon>
        <taxon>Bacilli</taxon>
        <taxon>Bacillales</taxon>
        <taxon>Paenibacillaceae</taxon>
        <taxon>Paenibacillus</taxon>
    </lineage>
</organism>
<dbReference type="InterPro" id="IPR024535">
    <property type="entry name" value="RHGA/B-epi-like_pectate_lyase"/>
</dbReference>
<dbReference type="SUPFAM" id="SSF49265">
    <property type="entry name" value="Fibronectin type III"/>
    <property type="match status" value="4"/>
</dbReference>
<dbReference type="EMBL" id="CAKMMW010000002">
    <property type="protein sequence ID" value="CAH1197091.1"/>
    <property type="molecule type" value="Genomic_DNA"/>
</dbReference>
<dbReference type="PROSITE" id="PS50853">
    <property type="entry name" value="FN3"/>
    <property type="match status" value="5"/>
</dbReference>
<comment type="caution">
    <text evidence="7">The sequence shown here is derived from an EMBL/GenBank/DDBJ whole genome shotgun (WGS) entry which is preliminary data.</text>
</comment>
<keyword evidence="8" id="KW-1185">Reference proteome</keyword>
<dbReference type="InterPro" id="IPR000743">
    <property type="entry name" value="Glyco_hydro_28"/>
</dbReference>
<feature type="region of interest" description="Disordered" evidence="5">
    <location>
        <begin position="1026"/>
        <end position="1054"/>
    </location>
</feature>
<feature type="region of interest" description="Disordered" evidence="5">
    <location>
        <begin position="631"/>
        <end position="653"/>
    </location>
</feature>
<feature type="domain" description="Fibronectin type-III" evidence="6">
    <location>
        <begin position="649"/>
        <end position="743"/>
    </location>
</feature>
<dbReference type="PANTHER" id="PTHR31339:SF9">
    <property type="entry name" value="PLASMIN AND FIBRONECTIN-BINDING PROTEIN A"/>
    <property type="match status" value="1"/>
</dbReference>
<sequence>MSKKKNKLMSVALASTLVISGLSGVTAVPYNILASSVAVQAPTVLKVPTLAFDEKSITLAWQKPVNYSNIVDYIIYMDGKEIGKASQNKASASQKYIKKFYNEFDPSGVKYTKIQSHTFTVTDLSPNTEYSFYVKAVDASGNLSPVSLTVNQKTTTIPTIFNVADYGAVSDGVTLNTNAIQAAIDAATPGSKVVIPEGVFKTGAIWLKSDLTFEVVKGAKLLGSENADDYQFNYYHYDYMETPRYYSLINAQSFDEGVLKNIRIVGEGIIDGNGWVWQGDKPFVVEPAEGYTDTQFPNQTVLNGSKYTGSTSDPSSTGYWAKTGILAKSQTQKAIDMGYVDSNFSPESNLQKYQVPAYSVRSNLVLMKGVENVYYGGFTAINPSNHTLVNAESKNVTVDGVRILTFDDNNADGIEFIHSDGLTVINSVFDTGDDCVNFAAGQGSAGAKNQPSQNAWIFNNYFREGHGAIVEGSHTAAWIQDILAEDNVMNHTDVGLRMKTNSRIGGGAKDIIFRDNAMRDISGQAFIFTSAYDDSNGTLEYEPASTSSEFKDVTVQNVTVDSTPVGIQVAGVSGGEHHDINFDNVKFYGVKTPTNISYMKNSTFNDVVFDGVTNPWKINYSSGLKFTGTTTRGNLPTSPDVDQRSSPVFPSESKISSVTGDTYADLSWTAATDNVHVAGYLITQNGRYINSLTSNNYNLFTGPTYKIIGLSPGLNYEYKVYAVDASGNVTDGPSATIKTTGEKDTIAPIVLPTCTINLTGGSNTTWLNINWTPAVDNFGVDHYDVYQNGEKVGSAIGSTSYNATKLKFDTNYKYEVVAVDAAGNAIQYPTSLTVKTLPAYDITAPVWKEGSKLEASDIGVDSVVLSWSGAIDDIALSGYRIYKEGKPIDNGIQFLPVNSANTTSSTFYKVTGLEQNTKYTFKVEAGDTANKWTGKGPSVIVTTKDGLAPTWEVGSKITASNIRKTDLTLNWGVAKDNVEITGYRITQDGKVISELTGTSFKVTDLTKSTAYTFKVEARDAEDNWSDALSLEITTPKDNGSGNDDKESKEKKFEK</sequence>
<gene>
    <name evidence="7" type="ORF">PAECIP111891_01059</name>
</gene>
<comment type="similarity">
    <text evidence="1 4">Belongs to the glycosyl hydrolase 28 family.</text>
</comment>
<dbReference type="SMART" id="SM00710">
    <property type="entry name" value="PbH1"/>
    <property type="match status" value="7"/>
</dbReference>
<evidence type="ECO:0000256" key="1">
    <source>
        <dbReference type="ARBA" id="ARBA00008834"/>
    </source>
</evidence>
<feature type="compositionally biased region" description="Polar residues" evidence="5">
    <location>
        <begin position="644"/>
        <end position="653"/>
    </location>
</feature>
<dbReference type="Pfam" id="PF00041">
    <property type="entry name" value="fn3"/>
    <property type="match status" value="5"/>
</dbReference>
<proteinExistence type="inferred from homology"/>